<gene>
    <name evidence="2" type="ORF">EW145_g6936</name>
</gene>
<organism evidence="2 3">
    <name type="scientific">Phellinidium pouzarii</name>
    <dbReference type="NCBI Taxonomy" id="167371"/>
    <lineage>
        <taxon>Eukaryota</taxon>
        <taxon>Fungi</taxon>
        <taxon>Dikarya</taxon>
        <taxon>Basidiomycota</taxon>
        <taxon>Agaricomycotina</taxon>
        <taxon>Agaricomycetes</taxon>
        <taxon>Hymenochaetales</taxon>
        <taxon>Hymenochaetaceae</taxon>
        <taxon>Phellinidium</taxon>
    </lineage>
</organism>
<evidence type="ECO:0000313" key="2">
    <source>
        <dbReference type="EMBL" id="THH01352.1"/>
    </source>
</evidence>
<keyword evidence="3" id="KW-1185">Reference proteome</keyword>
<reference evidence="2 3" key="1">
    <citation type="submission" date="2019-02" db="EMBL/GenBank/DDBJ databases">
        <title>Genome sequencing of the rare red list fungi Phellinidium pouzarii.</title>
        <authorList>
            <person name="Buettner E."/>
            <person name="Kellner H."/>
        </authorList>
    </citation>
    <scope>NUCLEOTIDE SEQUENCE [LARGE SCALE GENOMIC DNA]</scope>
    <source>
        <strain evidence="2 3">DSM 108285</strain>
    </source>
</reference>
<accession>A0A4S4KRS8</accession>
<dbReference type="AlphaFoldDB" id="A0A4S4KRS8"/>
<evidence type="ECO:0000256" key="1">
    <source>
        <dbReference type="SAM" id="MobiDB-lite"/>
    </source>
</evidence>
<comment type="caution">
    <text evidence="2">The sequence shown here is derived from an EMBL/GenBank/DDBJ whole genome shotgun (WGS) entry which is preliminary data.</text>
</comment>
<evidence type="ECO:0000313" key="3">
    <source>
        <dbReference type="Proteomes" id="UP000308199"/>
    </source>
</evidence>
<dbReference type="Proteomes" id="UP000308199">
    <property type="component" value="Unassembled WGS sequence"/>
</dbReference>
<sequence>MMALNHRSEHLHNEQSEFFLNAALHHGAAEVLSQFFEDVPTDISSDSSPPPVVIPNPETHPSGSPENPITIVNNTEDQFYEVSEMAVQTSPTSS</sequence>
<protein>
    <submittedName>
        <fullName evidence="2">Uncharacterized protein</fullName>
    </submittedName>
</protein>
<dbReference type="EMBL" id="SGPK01000593">
    <property type="protein sequence ID" value="THH01352.1"/>
    <property type="molecule type" value="Genomic_DNA"/>
</dbReference>
<name>A0A4S4KRS8_9AGAM</name>
<proteinExistence type="predicted"/>
<feature type="region of interest" description="Disordered" evidence="1">
    <location>
        <begin position="40"/>
        <end position="67"/>
    </location>
</feature>